<name>A0A2T0WHW2_9BACT</name>
<dbReference type="AlphaFoldDB" id="A0A2T0WHW2"/>
<dbReference type="RefSeq" id="WP_106134635.1">
    <property type="nucleotide sequence ID" value="NZ_PVTR01000009.1"/>
</dbReference>
<comment type="caution">
    <text evidence="1">The sequence shown here is derived from an EMBL/GenBank/DDBJ whole genome shotgun (WGS) entry which is preliminary data.</text>
</comment>
<dbReference type="Proteomes" id="UP000238157">
    <property type="component" value="Unassembled WGS sequence"/>
</dbReference>
<accession>A0A2T0WHW2</accession>
<evidence type="ECO:0000313" key="2">
    <source>
        <dbReference type="Proteomes" id="UP000238157"/>
    </source>
</evidence>
<dbReference type="EMBL" id="PVTR01000009">
    <property type="protein sequence ID" value="PRY86303.1"/>
    <property type="molecule type" value="Genomic_DNA"/>
</dbReference>
<proteinExistence type="predicted"/>
<sequence length="88" mass="10255">MKNQWIVCLSLFFLIHFSLVSHLIAFQKEPLFEDQTPLEMEIVTNLKALRQTKSDTVFFSTFLKFSMENGTIDSLPVELRARANTQQM</sequence>
<reference evidence="1 2" key="1">
    <citation type="submission" date="2018-03" db="EMBL/GenBank/DDBJ databases">
        <title>Genomic Encyclopedia of Archaeal and Bacterial Type Strains, Phase II (KMG-II): from individual species to whole genera.</title>
        <authorList>
            <person name="Goeker M."/>
        </authorList>
    </citation>
    <scope>NUCLEOTIDE SEQUENCE [LARGE SCALE GENOMIC DNA]</scope>
    <source>
        <strain evidence="1 2">DSM 27929</strain>
    </source>
</reference>
<organism evidence="1 2">
    <name type="scientific">Mongoliibacter ruber</name>
    <dbReference type="NCBI Taxonomy" id="1750599"/>
    <lineage>
        <taxon>Bacteria</taxon>
        <taxon>Pseudomonadati</taxon>
        <taxon>Bacteroidota</taxon>
        <taxon>Cytophagia</taxon>
        <taxon>Cytophagales</taxon>
        <taxon>Cyclobacteriaceae</taxon>
        <taxon>Mongoliibacter</taxon>
    </lineage>
</organism>
<evidence type="ECO:0000313" key="1">
    <source>
        <dbReference type="EMBL" id="PRY86303.1"/>
    </source>
</evidence>
<gene>
    <name evidence="1" type="ORF">CLW00_109150</name>
</gene>
<protein>
    <submittedName>
        <fullName evidence="1">Uncharacterized protein</fullName>
    </submittedName>
</protein>
<keyword evidence="2" id="KW-1185">Reference proteome</keyword>